<dbReference type="InterPro" id="IPR003347">
    <property type="entry name" value="JmjC_dom"/>
</dbReference>
<dbReference type="RefSeq" id="XP_064769878.1">
    <property type="nucleotide sequence ID" value="XM_064909456.1"/>
</dbReference>
<proteinExistence type="predicted"/>
<accession>A0ABR1FAI7</accession>
<organism evidence="2 3">
    <name type="scientific">Myxozyma melibiosi</name>
    <dbReference type="NCBI Taxonomy" id="54550"/>
    <lineage>
        <taxon>Eukaryota</taxon>
        <taxon>Fungi</taxon>
        <taxon>Dikarya</taxon>
        <taxon>Ascomycota</taxon>
        <taxon>Saccharomycotina</taxon>
        <taxon>Lipomycetes</taxon>
        <taxon>Lipomycetales</taxon>
        <taxon>Lipomycetaceae</taxon>
        <taxon>Myxozyma</taxon>
    </lineage>
</organism>
<sequence length="292" mass="33402">MGKIQVVQDIAREIFVKEYLRRGVPCLFKSQFRHLPALKKWMVASDKSSDGQATTAPAASLNLRYFMKLIDGNGRDPFVDVETGRFNPNAPQPAPDNFTPPTQTVIQQTDFTRTEVPLSLFLKLHSAEAGQVPEQFRNIYLAQTPLLETLPALKDDFVPRPVYLPVETEKHVYGCSAWIGRKTFTPRHFDPNENLYVMVAGRKRVTLWKPEYDTKDTETSDMEKLNKNRKRGILGNRNFGEPKAGEAAYDSCILEPGDGLFIPERWWHEVESIGDDVSASVNWWFREPTEKR</sequence>
<evidence type="ECO:0000259" key="1">
    <source>
        <dbReference type="PROSITE" id="PS51184"/>
    </source>
</evidence>
<dbReference type="GeneID" id="90034968"/>
<dbReference type="Proteomes" id="UP001498771">
    <property type="component" value="Unassembled WGS sequence"/>
</dbReference>
<reference evidence="2 3" key="1">
    <citation type="submission" date="2024-03" db="EMBL/GenBank/DDBJ databases">
        <title>Genome-scale model development and genomic sequencing of the oleaginous clade Lipomyces.</title>
        <authorList>
            <consortium name="Lawrence Berkeley National Laboratory"/>
            <person name="Czajka J.J."/>
            <person name="Han Y."/>
            <person name="Kim J."/>
            <person name="Mondo S.J."/>
            <person name="Hofstad B.A."/>
            <person name="Robles A."/>
            <person name="Haridas S."/>
            <person name="Riley R."/>
            <person name="LaButti K."/>
            <person name="Pangilinan J."/>
            <person name="Andreopoulos W."/>
            <person name="Lipzen A."/>
            <person name="Yan J."/>
            <person name="Wang M."/>
            <person name="Ng V."/>
            <person name="Grigoriev I.V."/>
            <person name="Spatafora J.W."/>
            <person name="Magnuson J.K."/>
            <person name="Baker S.E."/>
            <person name="Pomraning K.R."/>
        </authorList>
    </citation>
    <scope>NUCLEOTIDE SEQUENCE [LARGE SCALE GENOMIC DNA]</scope>
    <source>
        <strain evidence="2 3">Phaff 52-87</strain>
    </source>
</reference>
<protein>
    <recommendedName>
        <fullName evidence="1">JmjC domain-containing protein</fullName>
    </recommendedName>
</protein>
<dbReference type="SUPFAM" id="SSF51197">
    <property type="entry name" value="Clavaminate synthase-like"/>
    <property type="match status" value="1"/>
</dbReference>
<dbReference type="SMART" id="SM00558">
    <property type="entry name" value="JmjC"/>
    <property type="match status" value="1"/>
</dbReference>
<dbReference type="EMBL" id="JBBJBU010000002">
    <property type="protein sequence ID" value="KAK7206845.1"/>
    <property type="molecule type" value="Genomic_DNA"/>
</dbReference>
<dbReference type="Gene3D" id="2.60.120.650">
    <property type="entry name" value="Cupin"/>
    <property type="match status" value="1"/>
</dbReference>
<feature type="domain" description="JmjC" evidence="1">
    <location>
        <begin position="133"/>
        <end position="292"/>
    </location>
</feature>
<gene>
    <name evidence="2" type="ORF">BZA70DRAFT_116162</name>
</gene>
<dbReference type="PANTHER" id="PTHR12461:SF105">
    <property type="entry name" value="HYPOXIA-INDUCIBLE FACTOR 1-ALPHA INHIBITOR"/>
    <property type="match status" value="1"/>
</dbReference>
<dbReference type="PANTHER" id="PTHR12461">
    <property type="entry name" value="HYPOXIA-INDUCIBLE FACTOR 1 ALPHA INHIBITOR-RELATED"/>
    <property type="match status" value="1"/>
</dbReference>
<dbReference type="PROSITE" id="PS51184">
    <property type="entry name" value="JMJC"/>
    <property type="match status" value="1"/>
</dbReference>
<evidence type="ECO:0000313" key="2">
    <source>
        <dbReference type="EMBL" id="KAK7206845.1"/>
    </source>
</evidence>
<dbReference type="InterPro" id="IPR041667">
    <property type="entry name" value="Cupin_8"/>
</dbReference>
<comment type="caution">
    <text evidence="2">The sequence shown here is derived from an EMBL/GenBank/DDBJ whole genome shotgun (WGS) entry which is preliminary data.</text>
</comment>
<name>A0ABR1FAI7_9ASCO</name>
<dbReference type="Pfam" id="PF13621">
    <property type="entry name" value="Cupin_8"/>
    <property type="match status" value="1"/>
</dbReference>
<evidence type="ECO:0000313" key="3">
    <source>
        <dbReference type="Proteomes" id="UP001498771"/>
    </source>
</evidence>
<keyword evidence="3" id="KW-1185">Reference proteome</keyword>